<accession>A0A9W6GWA0</accession>
<dbReference type="EMBL" id="BSEC01000001">
    <property type="protein sequence ID" value="GLI94258.1"/>
    <property type="molecule type" value="Genomic_DNA"/>
</dbReference>
<name>A0A9W6GWA0_9HYPH</name>
<organism evidence="1 2">
    <name type="scientific">Methylocystis echinoides</name>
    <dbReference type="NCBI Taxonomy" id="29468"/>
    <lineage>
        <taxon>Bacteria</taxon>
        <taxon>Pseudomonadati</taxon>
        <taxon>Pseudomonadota</taxon>
        <taxon>Alphaproteobacteria</taxon>
        <taxon>Hyphomicrobiales</taxon>
        <taxon>Methylocystaceae</taxon>
        <taxon>Methylocystis</taxon>
    </lineage>
</organism>
<keyword evidence="2" id="KW-1185">Reference proteome</keyword>
<evidence type="ECO:0000313" key="2">
    <source>
        <dbReference type="Proteomes" id="UP001144323"/>
    </source>
</evidence>
<dbReference type="Proteomes" id="UP001144323">
    <property type="component" value="Unassembled WGS sequence"/>
</dbReference>
<reference evidence="1" key="1">
    <citation type="journal article" date="2023" name="Int. J. Syst. Evol. Microbiol.">
        <title>Methylocystis iwaonis sp. nov., a type II methane-oxidizing bacterium from surface soil of a rice paddy field in Japan, and emended description of the genus Methylocystis (ex Whittenbury et al. 1970) Bowman et al. 1993.</title>
        <authorList>
            <person name="Kaise H."/>
            <person name="Sawadogo J.B."/>
            <person name="Alam M.S."/>
            <person name="Ueno C."/>
            <person name="Dianou D."/>
            <person name="Shinjo R."/>
            <person name="Asakawa S."/>
        </authorList>
    </citation>
    <scope>NUCLEOTIDE SEQUENCE</scope>
    <source>
        <strain evidence="1">LMG27198</strain>
    </source>
</reference>
<proteinExistence type="predicted"/>
<comment type="caution">
    <text evidence="1">The sequence shown here is derived from an EMBL/GenBank/DDBJ whole genome shotgun (WGS) entry which is preliminary data.</text>
</comment>
<dbReference type="RefSeq" id="WP_281805679.1">
    <property type="nucleotide sequence ID" value="NZ_BSEC01000001.1"/>
</dbReference>
<evidence type="ECO:0000313" key="1">
    <source>
        <dbReference type="EMBL" id="GLI94258.1"/>
    </source>
</evidence>
<protein>
    <submittedName>
        <fullName evidence="1">Uncharacterized protein</fullName>
    </submittedName>
</protein>
<sequence>MVALREGPGGFDGMLELVDTGGDALDKMPPRFGQPGAAGMALEEENAEVFLQRLDAFADAGRANAEEVRGMAEVQILGEGECLDK</sequence>
<dbReference type="AlphaFoldDB" id="A0A9W6GWA0"/>
<gene>
    <name evidence="1" type="ORF">LMG27198_32500</name>
</gene>